<keyword evidence="3" id="KW-1185">Reference proteome</keyword>
<keyword evidence="1" id="KW-0812">Transmembrane</keyword>
<gene>
    <name evidence="2" type="ORF">AB1300_03060</name>
</gene>
<keyword evidence="1" id="KW-0472">Membrane</keyword>
<organism evidence="2 3">
    <name type="scientific">Lysinibacillus xylanilyticus</name>
    <dbReference type="NCBI Taxonomy" id="582475"/>
    <lineage>
        <taxon>Bacteria</taxon>
        <taxon>Bacillati</taxon>
        <taxon>Bacillota</taxon>
        <taxon>Bacilli</taxon>
        <taxon>Bacillales</taxon>
        <taxon>Bacillaceae</taxon>
        <taxon>Lysinibacillus</taxon>
    </lineage>
</organism>
<comment type="caution">
    <text evidence="2">The sequence shown here is derived from an EMBL/GenBank/DDBJ whole genome shotgun (WGS) entry which is preliminary data.</text>
</comment>
<dbReference type="Proteomes" id="UP001558534">
    <property type="component" value="Unassembled WGS sequence"/>
</dbReference>
<evidence type="ECO:0000256" key="1">
    <source>
        <dbReference type="SAM" id="Phobius"/>
    </source>
</evidence>
<sequence length="82" mass="9304">MNEASLISGILFFMCFIGFILAVFAKESSLPKTTSTISSAPFWINVIWVAISNLPYKFRKFINVLILLILTILFGYLFISTF</sequence>
<proteinExistence type="predicted"/>
<feature type="transmembrane region" description="Helical" evidence="1">
    <location>
        <begin position="37"/>
        <end position="55"/>
    </location>
</feature>
<reference evidence="2 3" key="1">
    <citation type="submission" date="2024-07" db="EMBL/GenBank/DDBJ databases">
        <title>Characterization of a bacterium isolated from hydrolysated instant sea cucumber by whole-genome sequencing and metabolomics.</title>
        <authorList>
            <person name="Luo X."/>
            <person name="Zhang Z."/>
            <person name="Zheng Z."/>
            <person name="Zhang W."/>
            <person name="Ming T."/>
            <person name="Jiao L."/>
            <person name="Su X."/>
            <person name="Kong F."/>
            <person name="Xu J."/>
        </authorList>
    </citation>
    <scope>NUCLEOTIDE SEQUENCE [LARGE SCALE GENOMIC DNA]</scope>
    <source>
        <strain evidence="2 3">XL-2024</strain>
    </source>
</reference>
<feature type="transmembrane region" description="Helical" evidence="1">
    <location>
        <begin position="6"/>
        <end position="25"/>
    </location>
</feature>
<keyword evidence="1" id="KW-1133">Transmembrane helix</keyword>
<protein>
    <submittedName>
        <fullName evidence="2">Uncharacterized protein</fullName>
    </submittedName>
</protein>
<evidence type="ECO:0000313" key="2">
    <source>
        <dbReference type="EMBL" id="MEX3744109.1"/>
    </source>
</evidence>
<evidence type="ECO:0000313" key="3">
    <source>
        <dbReference type="Proteomes" id="UP001558534"/>
    </source>
</evidence>
<accession>A0ABV3VT75</accession>
<dbReference type="EMBL" id="JBFRHK010000001">
    <property type="protein sequence ID" value="MEX3744109.1"/>
    <property type="molecule type" value="Genomic_DNA"/>
</dbReference>
<feature type="transmembrane region" description="Helical" evidence="1">
    <location>
        <begin position="61"/>
        <end position="79"/>
    </location>
</feature>
<name>A0ABV3VT75_9BACI</name>